<dbReference type="EMBL" id="FOEE01000003">
    <property type="protein sequence ID" value="SEO72220.1"/>
    <property type="molecule type" value="Genomic_DNA"/>
</dbReference>
<feature type="domain" description="DUF2510" evidence="3">
    <location>
        <begin position="11"/>
        <end position="43"/>
    </location>
</feature>
<keyword evidence="5" id="KW-1185">Reference proteome</keyword>
<dbReference type="STRING" id="673521.SAMN05660991_01468"/>
<organism evidence="4 5">
    <name type="scientific">Trujillonella endophytica</name>
    <dbReference type="NCBI Taxonomy" id="673521"/>
    <lineage>
        <taxon>Bacteria</taxon>
        <taxon>Bacillati</taxon>
        <taxon>Actinomycetota</taxon>
        <taxon>Actinomycetes</taxon>
        <taxon>Geodermatophilales</taxon>
        <taxon>Geodermatophilaceae</taxon>
        <taxon>Trujillonella</taxon>
    </lineage>
</organism>
<dbReference type="RefSeq" id="WP_091941596.1">
    <property type="nucleotide sequence ID" value="NZ_FOEE01000003.1"/>
</dbReference>
<keyword evidence="2" id="KW-0472">Membrane</keyword>
<dbReference type="InterPro" id="IPR018929">
    <property type="entry name" value="DUF2510"/>
</dbReference>
<evidence type="ECO:0000313" key="5">
    <source>
        <dbReference type="Proteomes" id="UP000198960"/>
    </source>
</evidence>
<keyword evidence="2" id="KW-0812">Transmembrane</keyword>
<evidence type="ECO:0000313" key="4">
    <source>
        <dbReference type="EMBL" id="SEO72220.1"/>
    </source>
</evidence>
<sequence>MTGPGEYSAPAGWYPDPDGAPGMVRWWNGVTWSDVTTPAGPGVAVHSAPGTAATLAPARPVTYEPAGAPPPRRTGLAWGIGLGVLGLVLVVVLALLVGKGGGGASSDGPARTEDPPIASGPAFPPGTVRIIDQAAGIAYPYLGDGWFEFDLGPMSETTETAGQYFITQEQTPVGVFIAQCTSGPLAPEFGYAGPGSLAATLEQVVDSARVNYYPAPNEQEVLRDEELTVDGAPAHLVEFNLRWDIEGYDATGERAALLLIDVGRAQPALLYLSIPNTHAELYGVIDQVIASVDVL</sequence>
<proteinExistence type="predicted"/>
<evidence type="ECO:0000256" key="2">
    <source>
        <dbReference type="SAM" id="Phobius"/>
    </source>
</evidence>
<feature type="transmembrane region" description="Helical" evidence="2">
    <location>
        <begin position="76"/>
        <end position="97"/>
    </location>
</feature>
<dbReference type="OrthoDB" id="5065474at2"/>
<keyword evidence="2" id="KW-1133">Transmembrane helix</keyword>
<protein>
    <recommendedName>
        <fullName evidence="3">DUF2510 domain-containing protein</fullName>
    </recommendedName>
</protein>
<gene>
    <name evidence="4" type="ORF">SAMN05660991_01468</name>
</gene>
<dbReference type="Proteomes" id="UP000198960">
    <property type="component" value="Unassembled WGS sequence"/>
</dbReference>
<dbReference type="Pfam" id="PF10708">
    <property type="entry name" value="DUF2510"/>
    <property type="match status" value="1"/>
</dbReference>
<name>A0A1H8S0M8_9ACTN</name>
<evidence type="ECO:0000256" key="1">
    <source>
        <dbReference type="SAM" id="MobiDB-lite"/>
    </source>
</evidence>
<accession>A0A1H8S0M8</accession>
<dbReference type="AlphaFoldDB" id="A0A1H8S0M8"/>
<evidence type="ECO:0000259" key="3">
    <source>
        <dbReference type="Pfam" id="PF10708"/>
    </source>
</evidence>
<feature type="region of interest" description="Disordered" evidence="1">
    <location>
        <begin position="102"/>
        <end position="123"/>
    </location>
</feature>
<reference evidence="5" key="1">
    <citation type="submission" date="2016-10" db="EMBL/GenBank/DDBJ databases">
        <authorList>
            <person name="Varghese N."/>
            <person name="Submissions S."/>
        </authorList>
    </citation>
    <scope>NUCLEOTIDE SEQUENCE [LARGE SCALE GENOMIC DNA]</scope>
    <source>
        <strain evidence="5">DSM 45413</strain>
    </source>
</reference>